<dbReference type="InterPro" id="IPR032675">
    <property type="entry name" value="LRR_dom_sf"/>
</dbReference>
<dbReference type="Pfam" id="PF24758">
    <property type="entry name" value="LRR_At5g56370"/>
    <property type="match status" value="1"/>
</dbReference>
<feature type="non-terminal residue" evidence="2">
    <location>
        <position position="1"/>
    </location>
</feature>
<protein>
    <recommendedName>
        <fullName evidence="1">FBD domain-containing protein</fullName>
    </recommendedName>
</protein>
<organism evidence="2 3">
    <name type="scientific">Erythranthe guttata</name>
    <name type="common">Yellow monkey flower</name>
    <name type="synonym">Mimulus guttatus</name>
    <dbReference type="NCBI Taxonomy" id="4155"/>
    <lineage>
        <taxon>Eukaryota</taxon>
        <taxon>Viridiplantae</taxon>
        <taxon>Streptophyta</taxon>
        <taxon>Embryophyta</taxon>
        <taxon>Tracheophyta</taxon>
        <taxon>Spermatophyta</taxon>
        <taxon>Magnoliopsida</taxon>
        <taxon>eudicotyledons</taxon>
        <taxon>Gunneridae</taxon>
        <taxon>Pentapetalae</taxon>
        <taxon>asterids</taxon>
        <taxon>lamiids</taxon>
        <taxon>Lamiales</taxon>
        <taxon>Phrymaceae</taxon>
        <taxon>Erythranthe</taxon>
    </lineage>
</organism>
<dbReference type="PANTHER" id="PTHR31900">
    <property type="entry name" value="F-BOX/RNI SUPERFAMILY PROTEIN-RELATED"/>
    <property type="match status" value="1"/>
</dbReference>
<name>A0A022RQE1_ERYGU</name>
<dbReference type="InterPro" id="IPR055411">
    <property type="entry name" value="LRR_FXL15/At3g58940/PEG3-like"/>
</dbReference>
<dbReference type="SMART" id="SM00579">
    <property type="entry name" value="FBD"/>
    <property type="match status" value="1"/>
</dbReference>
<dbReference type="PANTHER" id="PTHR31900:SF34">
    <property type="entry name" value="EMB|CAB62440.1-RELATED"/>
    <property type="match status" value="1"/>
</dbReference>
<proteinExistence type="predicted"/>
<sequence length="282" mass="32413">ERSVQNIDICLDYHAHLPPGLFTCKTLVDFSIESFGAIPIVGNVMCLPRLKRLHLMYVKYEGNESLPHLLSGCPALEELLIHSNTDYESFNISSPTIKRLFVHLHYNGEDSDNEEYCCNYKLEIKTPALVYLHLADDSAKHIECGALNSLIEADIDIKAYINDFIYARSVVKLFDRLRNVKCLKLQLSCYTKVPRHKEVKGWMEPEQVPACLLSRLSTTKLVGIKGKRLEFEIIKYLLRNAKVLKRMEVVYYCSLNPYEKIDMLQNISAFQRGSSVCEVRFV</sequence>
<dbReference type="InterPro" id="IPR006566">
    <property type="entry name" value="FBD"/>
</dbReference>
<dbReference type="Gene3D" id="3.80.10.10">
    <property type="entry name" value="Ribonuclease Inhibitor"/>
    <property type="match status" value="1"/>
</dbReference>
<dbReference type="Pfam" id="PF08387">
    <property type="entry name" value="FBD"/>
    <property type="match status" value="1"/>
</dbReference>
<dbReference type="EMBL" id="KI630359">
    <property type="protein sequence ID" value="EYU41155.1"/>
    <property type="molecule type" value="Genomic_DNA"/>
</dbReference>
<dbReference type="Proteomes" id="UP000030748">
    <property type="component" value="Unassembled WGS sequence"/>
</dbReference>
<feature type="domain" description="FBD" evidence="1">
    <location>
        <begin position="210"/>
        <end position="282"/>
    </location>
</feature>
<evidence type="ECO:0000313" key="2">
    <source>
        <dbReference type="EMBL" id="EYU41155.1"/>
    </source>
</evidence>
<reference evidence="2 3" key="1">
    <citation type="journal article" date="2013" name="Proc. Natl. Acad. Sci. U.S.A.">
        <title>Fine-scale variation in meiotic recombination in Mimulus inferred from population shotgun sequencing.</title>
        <authorList>
            <person name="Hellsten U."/>
            <person name="Wright K.M."/>
            <person name="Jenkins J."/>
            <person name="Shu S."/>
            <person name="Yuan Y."/>
            <person name="Wessler S.R."/>
            <person name="Schmutz J."/>
            <person name="Willis J.H."/>
            <person name="Rokhsar D.S."/>
        </authorList>
    </citation>
    <scope>NUCLEOTIDE SEQUENCE [LARGE SCALE GENOMIC DNA]</scope>
    <source>
        <strain evidence="3">cv. DUN x IM62</strain>
    </source>
</reference>
<keyword evidence="3" id="KW-1185">Reference proteome</keyword>
<evidence type="ECO:0000313" key="3">
    <source>
        <dbReference type="Proteomes" id="UP000030748"/>
    </source>
</evidence>
<accession>A0A022RQE1</accession>
<dbReference type="SUPFAM" id="SSF52047">
    <property type="entry name" value="RNI-like"/>
    <property type="match status" value="1"/>
</dbReference>
<gene>
    <name evidence="2" type="ORF">MIMGU_mgv1a017949mg</name>
</gene>
<dbReference type="InterPro" id="IPR050232">
    <property type="entry name" value="FBL13/AtMIF1-like"/>
</dbReference>
<dbReference type="AlphaFoldDB" id="A0A022RQE1"/>
<evidence type="ECO:0000259" key="1">
    <source>
        <dbReference type="SMART" id="SM00579"/>
    </source>
</evidence>
<dbReference type="STRING" id="4155.A0A022RQE1"/>